<evidence type="ECO:0000313" key="7">
    <source>
        <dbReference type="EMBL" id="SEM81862.1"/>
    </source>
</evidence>
<sequence>MKFITSLALATAISAPAFAGGMNTPTPEPMITPVYTAPAPTGNWTGFYAGAQLGYGDLSGDLPGPVSLDGNGAIGGVHAGYRYDYGQFVTGVELAYNAANIDLGAVGELDSVTQLKLMGGYDLGQTLVYATVGGAHAKATLSGVGRSDNGLVLGVGMDYALNDAWTVGGEFTHHRFNNFDNSGADLRANLVQIKVGYKF</sequence>
<keyword evidence="8" id="KW-1185">Reference proteome</keyword>
<dbReference type="InterPro" id="IPR027385">
    <property type="entry name" value="Beta-barrel_OMP"/>
</dbReference>
<dbReference type="Proteomes" id="UP000183002">
    <property type="component" value="Unassembled WGS sequence"/>
</dbReference>
<protein>
    <submittedName>
        <fullName evidence="7">Opacity protein</fullName>
    </submittedName>
</protein>
<feature type="signal peptide" evidence="5">
    <location>
        <begin position="1"/>
        <end position="19"/>
    </location>
</feature>
<dbReference type="PANTHER" id="PTHR34001:SF3">
    <property type="entry name" value="BLL7405 PROTEIN"/>
    <property type="match status" value="1"/>
</dbReference>
<dbReference type="Pfam" id="PF13505">
    <property type="entry name" value="OMP_b-brl"/>
    <property type="match status" value="1"/>
</dbReference>
<dbReference type="AlphaFoldDB" id="A0A1H8BGF1"/>
<gene>
    <name evidence="7" type="ORF">SAMN05216227_100312</name>
</gene>
<dbReference type="InterPro" id="IPR011250">
    <property type="entry name" value="OMP/PagP_B-barrel"/>
</dbReference>
<keyword evidence="2 5" id="KW-0732">Signal</keyword>
<organism evidence="7 8">
    <name type="scientific">Pseudorhodobacter antarcticus</name>
    <dbReference type="NCBI Taxonomy" id="1077947"/>
    <lineage>
        <taxon>Bacteria</taxon>
        <taxon>Pseudomonadati</taxon>
        <taxon>Pseudomonadota</taxon>
        <taxon>Alphaproteobacteria</taxon>
        <taxon>Rhodobacterales</taxon>
        <taxon>Paracoccaceae</taxon>
        <taxon>Pseudorhodobacter</taxon>
    </lineage>
</organism>
<dbReference type="OrthoDB" id="268975at2"/>
<dbReference type="RefSeq" id="WP_050520280.1">
    <property type="nucleotide sequence ID" value="NZ_FOCO01000003.1"/>
</dbReference>
<dbReference type="EMBL" id="FOCO01000003">
    <property type="protein sequence ID" value="SEM81862.1"/>
    <property type="molecule type" value="Genomic_DNA"/>
</dbReference>
<accession>A0A1H8BGF1</accession>
<proteinExistence type="inferred from homology"/>
<dbReference type="PANTHER" id="PTHR34001">
    <property type="entry name" value="BLL7405 PROTEIN"/>
    <property type="match status" value="1"/>
</dbReference>
<dbReference type="STRING" id="1077947.SAMN05216227_100312"/>
<keyword evidence="3" id="KW-0472">Membrane</keyword>
<evidence type="ECO:0000256" key="5">
    <source>
        <dbReference type="SAM" id="SignalP"/>
    </source>
</evidence>
<dbReference type="InterPro" id="IPR051692">
    <property type="entry name" value="OMP-like"/>
</dbReference>
<evidence type="ECO:0000313" key="8">
    <source>
        <dbReference type="Proteomes" id="UP000183002"/>
    </source>
</evidence>
<dbReference type="Gene3D" id="2.40.160.20">
    <property type="match status" value="1"/>
</dbReference>
<feature type="domain" description="Outer membrane protein beta-barrel" evidence="6">
    <location>
        <begin position="6"/>
        <end position="199"/>
    </location>
</feature>
<name>A0A1H8BGF1_9RHOB</name>
<reference evidence="7 8" key="1">
    <citation type="submission" date="2016-10" db="EMBL/GenBank/DDBJ databases">
        <authorList>
            <person name="de Groot N.N."/>
        </authorList>
    </citation>
    <scope>NUCLEOTIDE SEQUENCE [LARGE SCALE GENOMIC DNA]</scope>
    <source>
        <strain evidence="7 8">CGMCC 1.10836</strain>
    </source>
</reference>
<dbReference type="GO" id="GO:0016020">
    <property type="term" value="C:membrane"/>
    <property type="evidence" value="ECO:0007669"/>
    <property type="project" value="UniProtKB-SubCell"/>
</dbReference>
<evidence type="ECO:0000256" key="4">
    <source>
        <dbReference type="ARBA" id="ARBA00038306"/>
    </source>
</evidence>
<evidence type="ECO:0000256" key="3">
    <source>
        <dbReference type="ARBA" id="ARBA00023136"/>
    </source>
</evidence>
<comment type="subcellular location">
    <subcellularLocation>
        <location evidence="1">Membrane</location>
    </subcellularLocation>
</comment>
<evidence type="ECO:0000256" key="2">
    <source>
        <dbReference type="ARBA" id="ARBA00022729"/>
    </source>
</evidence>
<comment type="similarity">
    <text evidence="4">Belongs to the Omp25/RopB family.</text>
</comment>
<evidence type="ECO:0000259" key="6">
    <source>
        <dbReference type="Pfam" id="PF13505"/>
    </source>
</evidence>
<feature type="chain" id="PRO_5010384558" evidence="5">
    <location>
        <begin position="20"/>
        <end position="199"/>
    </location>
</feature>
<evidence type="ECO:0000256" key="1">
    <source>
        <dbReference type="ARBA" id="ARBA00004370"/>
    </source>
</evidence>
<dbReference type="SUPFAM" id="SSF56925">
    <property type="entry name" value="OMPA-like"/>
    <property type="match status" value="1"/>
</dbReference>